<keyword evidence="10" id="KW-1185">Reference proteome</keyword>
<dbReference type="GO" id="GO:0005261">
    <property type="term" value="F:monoatomic cation channel activity"/>
    <property type="evidence" value="ECO:0007669"/>
    <property type="project" value="TreeGrafter"/>
</dbReference>
<evidence type="ECO:0000256" key="6">
    <source>
        <dbReference type="SAM" id="MobiDB-lite"/>
    </source>
</evidence>
<evidence type="ECO:0000256" key="7">
    <source>
        <dbReference type="SAM" id="Phobius"/>
    </source>
</evidence>
<feature type="region of interest" description="Disordered" evidence="6">
    <location>
        <begin position="247"/>
        <end position="270"/>
    </location>
</feature>
<evidence type="ECO:0000313" key="10">
    <source>
        <dbReference type="Proteomes" id="UP000030693"/>
    </source>
</evidence>
<dbReference type="PANTHER" id="PTHR46730">
    <property type="entry name" value="POLYCYSTIN-1"/>
    <property type="match status" value="1"/>
</dbReference>
<feature type="region of interest" description="Disordered" evidence="6">
    <location>
        <begin position="2099"/>
        <end position="2149"/>
    </location>
</feature>
<name>A0A058ZGG6_FONAL</name>
<dbReference type="RefSeq" id="XP_009492752.1">
    <property type="nucleotide sequence ID" value="XM_009494477.1"/>
</dbReference>
<feature type="compositionally biased region" description="Basic and acidic residues" evidence="6">
    <location>
        <begin position="1"/>
        <end position="14"/>
    </location>
</feature>
<evidence type="ECO:0000313" key="9">
    <source>
        <dbReference type="EMBL" id="KCV73051.1"/>
    </source>
</evidence>
<dbReference type="Proteomes" id="UP000030693">
    <property type="component" value="Unassembled WGS sequence"/>
</dbReference>
<dbReference type="eggNOG" id="ENOG502RVFV">
    <property type="taxonomic scope" value="Eukaryota"/>
</dbReference>
<feature type="region of interest" description="Disordered" evidence="6">
    <location>
        <begin position="293"/>
        <end position="323"/>
    </location>
</feature>
<dbReference type="Gene3D" id="2.60.40.2030">
    <property type="match status" value="1"/>
</dbReference>
<feature type="domain" description="PKD/REJ-like" evidence="8">
    <location>
        <begin position="791"/>
        <end position="967"/>
    </location>
</feature>
<evidence type="ECO:0000256" key="1">
    <source>
        <dbReference type="ARBA" id="ARBA00004370"/>
    </source>
</evidence>
<reference evidence="9" key="1">
    <citation type="submission" date="2013-04" db="EMBL/GenBank/DDBJ databases">
        <title>The Genome Sequence of Fonticula alba ATCC 38817.</title>
        <authorList>
            <consortium name="The Broad Institute Genomics Platform"/>
            <person name="Russ C."/>
            <person name="Cuomo C."/>
            <person name="Burger G."/>
            <person name="Gray M.W."/>
            <person name="Holland P.W.H."/>
            <person name="King N."/>
            <person name="Lang F.B.F."/>
            <person name="Roger A.J."/>
            <person name="Ruiz-Trillo I."/>
            <person name="Brown M."/>
            <person name="Walker B."/>
            <person name="Young S."/>
            <person name="Zeng Q."/>
            <person name="Gargeya S."/>
            <person name="Fitzgerald M."/>
            <person name="Haas B."/>
            <person name="Abouelleil A."/>
            <person name="Allen A.W."/>
            <person name="Alvarado L."/>
            <person name="Arachchi H.M."/>
            <person name="Berlin A.M."/>
            <person name="Chapman S.B."/>
            <person name="Gainer-Dewar J."/>
            <person name="Goldberg J."/>
            <person name="Griggs A."/>
            <person name="Gujja S."/>
            <person name="Hansen M."/>
            <person name="Howarth C."/>
            <person name="Imamovic A."/>
            <person name="Ireland A."/>
            <person name="Larimer J."/>
            <person name="McCowan C."/>
            <person name="Murphy C."/>
            <person name="Pearson M."/>
            <person name="Poon T.W."/>
            <person name="Priest M."/>
            <person name="Roberts A."/>
            <person name="Saif S."/>
            <person name="Shea T."/>
            <person name="Sisk P."/>
            <person name="Sykes S."/>
            <person name="Wortman J."/>
            <person name="Nusbaum C."/>
            <person name="Birren B."/>
        </authorList>
    </citation>
    <scope>NUCLEOTIDE SEQUENCE [LARGE SCALE GENOMIC DNA]</scope>
    <source>
        <strain evidence="9">ATCC 38817</strain>
    </source>
</reference>
<feature type="compositionally biased region" description="Acidic residues" evidence="6">
    <location>
        <begin position="2107"/>
        <end position="2143"/>
    </location>
</feature>
<dbReference type="GeneID" id="20525323"/>
<organism evidence="9">
    <name type="scientific">Fonticula alba</name>
    <name type="common">Slime mold</name>
    <dbReference type="NCBI Taxonomy" id="691883"/>
    <lineage>
        <taxon>Eukaryota</taxon>
        <taxon>Rotosphaerida</taxon>
        <taxon>Fonticulaceae</taxon>
        <taxon>Fonticula</taxon>
    </lineage>
</organism>
<evidence type="ECO:0000259" key="8">
    <source>
        <dbReference type="Pfam" id="PF02010"/>
    </source>
</evidence>
<accession>A0A058ZGG6</accession>
<dbReference type="GO" id="GO:0005886">
    <property type="term" value="C:plasma membrane"/>
    <property type="evidence" value="ECO:0007669"/>
    <property type="project" value="TreeGrafter"/>
</dbReference>
<keyword evidence="3" id="KW-0677">Repeat</keyword>
<proteinExistence type="predicted"/>
<protein>
    <recommendedName>
        <fullName evidence="8">PKD/REJ-like domain-containing protein</fullName>
    </recommendedName>
</protein>
<sequence>MMSADPRADAHEGSHLAVAEAPAPRSMDRRRRRTPAPGASSPVSVLSSLPLKLAILALVTLLSVIFVTPSGSGLVAAARHGAGATHATSDIQFDIAPSAKQQPAILPEEEDGPAAGLPSIDLSAPSIAGVRFARPTFSAQEDAGHIMITFLRQAVDAQPLDSQVVYLSIAEDTAVESFDYESPSDLAVRFGKGEVVAMKRIRLFDNYWPDGTRRAILRLSSSEAGHALGDADVSAILEITDDEPAEAVAPASGMAGDAAGGRRHGPRDLEAEAEEASPYIRFFGRAVATPTLVTTEEPTTTSTTTTETATSTPTPTPTVTPTEAPCERGCDGECDSGAVVDRCGVCRKIDPNQPSDGPSPVEDCAGICYGQAFINECGICVAGSTQKDPSAGKDQCGVCGGDDTSCVGCDGVPNSGVENDACGVCGGDNSTCIILLEIDPDVGPNAPEQPVQLIGGGFTEPGTDKPRELYCRVQDNKQARIPVRVISNTRGECILDSFTSTGPKDFELIWVENPGDPGVAVPNKLVYTVLEQLPSIVLDQVVKVYIDRTDQRILVNGTNFFDPDTLPGGNGGHLISCRYSYDGEAGMERVSYARYISSKQIECPVPVSSVSQDAWLTIGFSGRPGGPWSTVKVWVKYYQVAPVAELARLDSTGSLLLVYFNVPVTTPMNGPGLDSGPGAGTFKCQTFFPARTAELFGSGAKCTVRSGSRVVEVALGQNPAIRTGVTMILFERETIYELARQYCDPLDNDLLVDTDTPPPVPVAVITAPEEASTCGAVHIHGRASYGNTGGQALRFHWTFSPPLPAGSYTTNNGASLDSLTVTDIHIKKDVFANGAVLRITLKVSNYVAESLVAEHTIRFVNSPVPSITVRGINPRRVNIDEETVIAMDATPSECDATDTALSFEWTLTPEDFQNGHSLSELVLTGPTLVIPPNFLQPYTQYTATLRATSDKSKATSSHGVILNTLPPSLNVRLLGGDRRTIGSYSDLHLYYTIADYARLEGREVTIELRCTNELNGALCPVTDGFGGFTTLSFAPQSVTLDPALESNRFVRVVPAGQLVVSEKLRYRFELRVTDNLTGELKTDVAVIVPRAGVQPFVLLDTERKIGARHDWPLAITVASSRSTAYAQLNYTWSCVHETTDQELAQLLRDIDRHSELHLEWVDINDPAIHSGPINGDTLILEPFTLRPNARYAFRLDVVEPQTNKRAHSIVIVRTSPAPVGGSISVTPAVGARAAFDLVQVAMTGWTTTTDQLPLSYRVELRYPDGRTLQVPTDGPGSALAFLADPGNRSRSVTVRGVVTQRNGVSSVVQTDVVVDSCVVRTNSELEELRDIYRTRSAQMVQRGQWERLMAWTSVVSSCLDATEKLARSQAAAIASASAARRVVEQAATPATGGGPEAATTHIPDEVLARRGRRSEVGEALAAADTAARLATAESAAGIDTTGMNSAEVEALDSALVLANSAKLLLADVVVTYDDSLNFAPSSFERAQAAMCQIDTVSRTSRGLSQDMVGRLVTRMTEQTRLVESYYQAPVRRATSAAGGSGAATTPPGGSNNAAPGPATLARVHPNVMVSDDFMNCLARSGGRLLTVTNSTSTSESLLQTTSAIRRAQHMYARRLACNQEPATFPSISADEDDLGAEAVQMTVVRSPLKGSDSLMPSFTFPQGFGVEGVNCFCGFQATLDRDAYASVPLPIGAMAAGSRETFGARVRRHLLLQSRSLSSAMAPGDGAHDDHRGARTASVAADAAGLMAGLVDLGAHSLRSATHQALGYFEEAAHQVRRLRSLRSATPDTEGAVAAADTAASTTAASSTMASSAAAVGGGGGSDAGSYHLATAIHSAELYDCSTPSAIGEPDTFGQTPITSFGGQVVQVGFEFDPADPVDIGSVVCAYLNHTTYKWDSSQVFVLEATPVSVTCGAQHFTEFAVLQRATASEVFTPDLGDLFPAWAIALIVVSALVVLSALVIGMYVVHRRRQLAAVPPTPSEPGSRVVDYSTMADGQGQGLGAPPAFKPDGSAYPPGSTAGPSTAGTPLSPDHMVRRPPAYVLPPSYADFVAVGYQGPGSGGSSFGPSPTSAAAGVGAPGVNGTPLYPNLNARYQGGAEYSSNSFEDFVSDEDAYDDENYEDYEDERDYHDDDDIYDDDDDFESDGGMSE</sequence>
<gene>
    <name evidence="9" type="ORF">H696_00598</name>
</gene>
<evidence type="ECO:0000256" key="4">
    <source>
        <dbReference type="ARBA" id="ARBA00022989"/>
    </source>
</evidence>
<feature type="domain" description="PKD/REJ-like" evidence="8">
    <location>
        <begin position="1102"/>
        <end position="1351"/>
    </location>
</feature>
<feature type="region of interest" description="Disordered" evidence="6">
    <location>
        <begin position="1"/>
        <end position="44"/>
    </location>
</feature>
<dbReference type="InterPro" id="IPR038081">
    <property type="entry name" value="CalX-like_sf"/>
</dbReference>
<dbReference type="SUPFAM" id="SSF141072">
    <property type="entry name" value="CalX-like"/>
    <property type="match status" value="1"/>
</dbReference>
<dbReference type="EMBL" id="KB932201">
    <property type="protein sequence ID" value="KCV73051.1"/>
    <property type="molecule type" value="Genomic_DNA"/>
</dbReference>
<keyword evidence="4 7" id="KW-1133">Transmembrane helix</keyword>
<feature type="compositionally biased region" description="Low complexity" evidence="6">
    <location>
        <begin position="35"/>
        <end position="44"/>
    </location>
</feature>
<feature type="transmembrane region" description="Helical" evidence="7">
    <location>
        <begin position="1942"/>
        <end position="1966"/>
    </location>
</feature>
<feature type="region of interest" description="Disordered" evidence="6">
    <location>
        <begin position="1990"/>
        <end position="2031"/>
    </location>
</feature>
<dbReference type="GO" id="GO:0006816">
    <property type="term" value="P:calcium ion transport"/>
    <property type="evidence" value="ECO:0007669"/>
    <property type="project" value="TreeGrafter"/>
</dbReference>
<dbReference type="OrthoDB" id="5970478at2759"/>
<evidence type="ECO:0000256" key="3">
    <source>
        <dbReference type="ARBA" id="ARBA00022737"/>
    </source>
</evidence>
<comment type="subcellular location">
    <subcellularLocation>
        <location evidence="1">Membrane</location>
    </subcellularLocation>
</comment>
<dbReference type="PANTHER" id="PTHR46730:SF1">
    <property type="entry name" value="PLAT DOMAIN-CONTAINING PROTEIN"/>
    <property type="match status" value="1"/>
</dbReference>
<dbReference type="Pfam" id="PF02010">
    <property type="entry name" value="REJ"/>
    <property type="match status" value="2"/>
</dbReference>
<dbReference type="InterPro" id="IPR002859">
    <property type="entry name" value="PKD/REJ-like"/>
</dbReference>
<keyword evidence="5 7" id="KW-0472">Membrane</keyword>
<keyword evidence="2 7" id="KW-0812">Transmembrane</keyword>
<evidence type="ECO:0000256" key="2">
    <source>
        <dbReference type="ARBA" id="ARBA00022692"/>
    </source>
</evidence>
<feature type="region of interest" description="Disordered" evidence="6">
    <location>
        <begin position="1536"/>
        <end position="1555"/>
    </location>
</feature>
<evidence type="ECO:0000256" key="5">
    <source>
        <dbReference type="ARBA" id="ARBA00023136"/>
    </source>
</evidence>